<evidence type="ECO:0008006" key="4">
    <source>
        <dbReference type="Google" id="ProtNLM"/>
    </source>
</evidence>
<feature type="region of interest" description="Disordered" evidence="1">
    <location>
        <begin position="748"/>
        <end position="860"/>
    </location>
</feature>
<protein>
    <recommendedName>
        <fullName evidence="4">Zn(2)-C6 fungal-type domain-containing protein</fullName>
    </recommendedName>
</protein>
<evidence type="ECO:0000256" key="1">
    <source>
        <dbReference type="SAM" id="MobiDB-lite"/>
    </source>
</evidence>
<feature type="compositionally biased region" description="Polar residues" evidence="1">
    <location>
        <begin position="111"/>
        <end position="122"/>
    </location>
</feature>
<proteinExistence type="predicted"/>
<dbReference type="EMBL" id="JAODAN010000006">
    <property type="protein sequence ID" value="KAK1923521.1"/>
    <property type="molecule type" value="Genomic_DNA"/>
</dbReference>
<feature type="compositionally biased region" description="Pro residues" evidence="1">
    <location>
        <begin position="902"/>
        <end position="918"/>
    </location>
</feature>
<name>A0AAD9CWU7_PAPLA</name>
<dbReference type="InterPro" id="IPR036864">
    <property type="entry name" value="Zn2-C6_fun-type_DNA-bd_sf"/>
</dbReference>
<feature type="region of interest" description="Disordered" evidence="1">
    <location>
        <begin position="85"/>
        <end position="150"/>
    </location>
</feature>
<organism evidence="2 3">
    <name type="scientific">Papiliotrema laurentii</name>
    <name type="common">Cryptococcus laurentii</name>
    <dbReference type="NCBI Taxonomy" id="5418"/>
    <lineage>
        <taxon>Eukaryota</taxon>
        <taxon>Fungi</taxon>
        <taxon>Dikarya</taxon>
        <taxon>Basidiomycota</taxon>
        <taxon>Agaricomycotina</taxon>
        <taxon>Tremellomycetes</taxon>
        <taxon>Tremellales</taxon>
        <taxon>Rhynchogastremaceae</taxon>
        <taxon>Papiliotrema</taxon>
    </lineage>
</organism>
<feature type="compositionally biased region" description="Polar residues" evidence="1">
    <location>
        <begin position="140"/>
        <end position="150"/>
    </location>
</feature>
<dbReference type="InterPro" id="IPR001138">
    <property type="entry name" value="Zn2Cys6_DnaBD"/>
</dbReference>
<gene>
    <name evidence="2" type="ORF">DB88DRAFT_546648</name>
</gene>
<feature type="compositionally biased region" description="Low complexity" evidence="1">
    <location>
        <begin position="756"/>
        <end position="772"/>
    </location>
</feature>
<feature type="compositionally biased region" description="Low complexity" evidence="1">
    <location>
        <begin position="875"/>
        <end position="901"/>
    </location>
</feature>
<feature type="compositionally biased region" description="Polar residues" evidence="1">
    <location>
        <begin position="785"/>
        <end position="799"/>
    </location>
</feature>
<feature type="region of interest" description="Disordered" evidence="1">
    <location>
        <begin position="1"/>
        <end position="29"/>
    </location>
</feature>
<dbReference type="SUPFAM" id="SSF57701">
    <property type="entry name" value="Zn2/Cys6 DNA-binding domain"/>
    <property type="match status" value="1"/>
</dbReference>
<dbReference type="GO" id="GO:0000981">
    <property type="term" value="F:DNA-binding transcription factor activity, RNA polymerase II-specific"/>
    <property type="evidence" value="ECO:0007669"/>
    <property type="project" value="InterPro"/>
</dbReference>
<keyword evidence="3" id="KW-1185">Reference proteome</keyword>
<dbReference type="AlphaFoldDB" id="A0AAD9CWU7"/>
<dbReference type="Gene3D" id="4.10.240.10">
    <property type="entry name" value="Zn(2)-C6 fungal-type DNA-binding domain"/>
    <property type="match status" value="1"/>
</dbReference>
<dbReference type="Proteomes" id="UP001182556">
    <property type="component" value="Unassembled WGS sequence"/>
</dbReference>
<reference evidence="2" key="1">
    <citation type="submission" date="2023-02" db="EMBL/GenBank/DDBJ databases">
        <title>Identification and recombinant expression of a fungal hydrolase from Papiliotrema laurentii that hydrolyzes apple cutin and clears colloidal polyester polyurethane.</title>
        <authorList>
            <consortium name="DOE Joint Genome Institute"/>
            <person name="Roman V.A."/>
            <person name="Bojanowski C."/>
            <person name="Crable B.R."/>
            <person name="Wagner D.N."/>
            <person name="Hung C.S."/>
            <person name="Nadeau L.J."/>
            <person name="Schratz L."/>
            <person name="Haridas S."/>
            <person name="Pangilinan J."/>
            <person name="Lipzen A."/>
            <person name="Na H."/>
            <person name="Yan M."/>
            <person name="Ng V."/>
            <person name="Grigoriev I.V."/>
            <person name="Spatafora J.W."/>
            <person name="Barlow D."/>
            <person name="Biffinger J."/>
            <person name="Kelley-Loughnane N."/>
            <person name="Varaljay V.A."/>
            <person name="Crookes-Goodson W.J."/>
        </authorList>
    </citation>
    <scope>NUCLEOTIDE SEQUENCE</scope>
    <source>
        <strain evidence="2">5307AH</strain>
    </source>
</reference>
<comment type="caution">
    <text evidence="2">The sequence shown here is derived from an EMBL/GenBank/DDBJ whole genome shotgun (WGS) entry which is preliminary data.</text>
</comment>
<evidence type="ECO:0000313" key="2">
    <source>
        <dbReference type="EMBL" id="KAK1923521.1"/>
    </source>
</evidence>
<dbReference type="CDD" id="cd00067">
    <property type="entry name" value="GAL4"/>
    <property type="match status" value="1"/>
</dbReference>
<accession>A0AAD9CWU7</accession>
<evidence type="ECO:0000313" key="3">
    <source>
        <dbReference type="Proteomes" id="UP001182556"/>
    </source>
</evidence>
<dbReference type="GO" id="GO:0008270">
    <property type="term" value="F:zinc ion binding"/>
    <property type="evidence" value="ECO:0007669"/>
    <property type="project" value="InterPro"/>
</dbReference>
<sequence length="963" mass="104691">MSTPPIPQTQQPNTLHSLPAPELRAKRTHARRSCDVCKIRKTRCELPDLDVPSGPTPLPVDKSCHRCKILAIPCIVDDWNKKTRKRPAAAMNPDDPSASASPRGARKNSKSKSGQSARTTSAHGARTTKMEQPFDPSRSAPDQPQDMPQWNLDQNEIANMMESDTAGPTFGPSEMSESYQIKNVKLHGRPLELVCAMLGVAYGSKGSKRVAPDGVQEVDLERLVDHKTRQRLEPGVAKLRTFHPYLETLPFLYRNYTSDPSPPSALVLSLVIYLASLSEPHDRELAVIRVKLQPFILSLRDSILLALPESFVAIQCLELLAVHAPFGILPVQMVCPRSLSVARGQIGAAVQISASLKYSVMVRQMTQVSKMKGAPPHVTLDQGEKWLWYGLCAAEAALALEMETIRTPASLADAKEAMGDFFGNDYHDVWTVGLHAISPPELIGRLATCDRISRLSEVIDTCIRLRTCLDTAASDPSYDVIGALTDEIRYVTERLEAIDTRHDAILSLISPTSNGIESGWLAYRSIRRRYEACKVYVQALRYFIATMYLPGHPLAFANLPSELPPFQRAAYALNRAFTPSDIIPVIMATNNPATQATWVWGKHRGDVCESALLALTEFGWNLPGASRDNSSRDCLVIPLHDILCIAVDTAKALMEMRAGSIVMDNRAKSPHNAQTLDMSGWVYYVRQIAEMMGNIAGLSAPPTRASELNGSNASGQPEGLVESLASGCSNLLGSMVRLAENWRRDRNSEGLEAPQPSGSEPHPHTTPSSTGPPTGPTLNDAMNDYTPSTMSTNDASTGGVSQGHAHQEGGGAGYGPYMDTSDRWMASDHPVPPPHDPHRPPPGEPSEPPAGVHGYGSGPTPLDLLLSHMFNYSYQPASHSPGGPAGHHQPPPQHQQQQQQQPQPPHLQQPHLPPPYPEHPGHPSHGVQSEPMKLGGSGQGHVHWPPAPGTNPPQAFYGGDPVG</sequence>
<feature type="region of interest" description="Disordered" evidence="1">
    <location>
        <begin position="873"/>
        <end position="963"/>
    </location>
</feature>